<dbReference type="STRING" id="1774969.AUC69_13090"/>
<dbReference type="InterPro" id="IPR007565">
    <property type="entry name" value="4HFCP_synth"/>
</dbReference>
<feature type="active site" description="Proton acceptor" evidence="7">
    <location>
        <position position="86"/>
    </location>
</feature>
<dbReference type="Pfam" id="PF04476">
    <property type="entry name" value="4HFCP_synth"/>
    <property type="match status" value="1"/>
</dbReference>
<evidence type="ECO:0000313" key="8">
    <source>
        <dbReference type="EMBL" id="ODR97050.1"/>
    </source>
</evidence>
<evidence type="ECO:0000256" key="1">
    <source>
        <dbReference type="ARBA" id="ARBA00003810"/>
    </source>
</evidence>
<keyword evidence="9" id="KW-1185">Reference proteome</keyword>
<evidence type="ECO:0000256" key="6">
    <source>
        <dbReference type="ARBA" id="ARBA00047628"/>
    </source>
</evidence>
<keyword evidence="3" id="KW-0456">Lyase</keyword>
<proteinExistence type="predicted"/>
<dbReference type="RefSeq" id="WP_069442075.1">
    <property type="nucleotide sequence ID" value="NZ_LPWF01000027.1"/>
</dbReference>
<evidence type="ECO:0000256" key="3">
    <source>
        <dbReference type="ARBA" id="ARBA00023239"/>
    </source>
</evidence>
<organism evidence="8 9">
    <name type="scientific">Methyloceanibacter superfactus</name>
    <dbReference type="NCBI Taxonomy" id="1774969"/>
    <lineage>
        <taxon>Bacteria</taxon>
        <taxon>Pseudomonadati</taxon>
        <taxon>Pseudomonadota</taxon>
        <taxon>Alphaproteobacteria</taxon>
        <taxon>Hyphomicrobiales</taxon>
        <taxon>Hyphomicrobiaceae</taxon>
        <taxon>Methyloceanibacter</taxon>
    </lineage>
</organism>
<evidence type="ECO:0000256" key="7">
    <source>
        <dbReference type="PIRSR" id="PIRSR015957-1"/>
    </source>
</evidence>
<dbReference type="Proteomes" id="UP000094472">
    <property type="component" value="Unassembled WGS sequence"/>
</dbReference>
<protein>
    <recommendedName>
        <fullName evidence="2">(5-formylfuran-3-yl)methyl phosphate synthase</fullName>
        <ecNumber evidence="2">4.2.3.153</ecNumber>
    </recommendedName>
    <alternativeName>
        <fullName evidence="5">4-(hydroxymethyl)-2-furancarboxaldehyde-phosphate synthase</fullName>
    </alternativeName>
</protein>
<dbReference type="EC" id="4.2.3.153" evidence="2"/>
<feature type="active site" description="Schiff-base intermediate with substrate" evidence="7">
    <location>
        <position position="28"/>
    </location>
</feature>
<accession>A0A1E3VU24</accession>
<gene>
    <name evidence="8" type="ORF">AUC69_13090</name>
</gene>
<dbReference type="EMBL" id="LPWF01000027">
    <property type="protein sequence ID" value="ODR97050.1"/>
    <property type="molecule type" value="Genomic_DNA"/>
</dbReference>
<dbReference type="GO" id="GO:0016829">
    <property type="term" value="F:lyase activity"/>
    <property type="evidence" value="ECO:0007669"/>
    <property type="project" value="UniProtKB-KW"/>
</dbReference>
<evidence type="ECO:0000256" key="4">
    <source>
        <dbReference type="ARBA" id="ARBA00023270"/>
    </source>
</evidence>
<name>A0A1E3VU24_9HYPH</name>
<evidence type="ECO:0000313" key="9">
    <source>
        <dbReference type="Proteomes" id="UP000094472"/>
    </source>
</evidence>
<reference evidence="8 9" key="1">
    <citation type="journal article" date="2016" name="Environ. Microbiol.">
        <title>New Methyloceanibacter diversity from North Sea sediments includes methanotroph containing solely the soluble methane monooxygenase.</title>
        <authorList>
            <person name="Vekeman B."/>
            <person name="Kerckhof F.M."/>
            <person name="Cremers G."/>
            <person name="de Vos P."/>
            <person name="Vandamme P."/>
            <person name="Boon N."/>
            <person name="Op den Camp H.J."/>
            <person name="Heylen K."/>
        </authorList>
    </citation>
    <scope>NUCLEOTIDE SEQUENCE [LARGE SCALE GENOMIC DNA]</scope>
    <source>
        <strain evidence="8 9">R-67175</strain>
    </source>
</reference>
<comment type="catalytic activity">
    <reaction evidence="6">
        <text>2 D-glyceraldehyde 3-phosphate = 4-(hydroxymethyl)-2-furancarboxaldehyde phosphate + phosphate + 2 H2O</text>
        <dbReference type="Rhea" id="RHEA:43536"/>
        <dbReference type="ChEBI" id="CHEBI:15377"/>
        <dbReference type="ChEBI" id="CHEBI:43474"/>
        <dbReference type="ChEBI" id="CHEBI:59776"/>
        <dbReference type="ChEBI" id="CHEBI:83407"/>
        <dbReference type="EC" id="4.2.3.153"/>
    </reaction>
</comment>
<sequence>MTRFLASVRDADEAQIVLDAGADIVDLKDPGKGALGAVDLVTIEACVSVVAGRVPVSATVGDLPMDPGLVAGAVRATAACAVDDVKLGVLPGGDPQACFKILQAERCRAGIILVFFADAMPAFDPVAAAVAMGARGVMLDTAGKRTGSLLDHMSIPDIARFVTAGQREGLIVGVAGALRIAHVAPLLALSPDVIGFRGALCHGARRSAGLDSAACRRIRSLIPAEPGRSETEMREPRAAALC</sequence>
<comment type="function">
    <text evidence="1">Catalyzes the formation of 4-(hydroxymethyl)-2-furancarboxaldehyde phosphate (4-HFC-P) from two molecules of glyceraldehyde-3-P (GA-3-P).</text>
</comment>
<dbReference type="AlphaFoldDB" id="A0A1E3VU24"/>
<dbReference type="OrthoDB" id="7580479at2"/>
<keyword evidence="4" id="KW-0704">Schiff base</keyword>
<dbReference type="PIRSF" id="PIRSF015957">
    <property type="entry name" value="UCP015957"/>
    <property type="match status" value="1"/>
</dbReference>
<evidence type="ECO:0000256" key="2">
    <source>
        <dbReference type="ARBA" id="ARBA00012553"/>
    </source>
</evidence>
<comment type="caution">
    <text evidence="8">The sequence shown here is derived from an EMBL/GenBank/DDBJ whole genome shotgun (WGS) entry which is preliminary data.</text>
</comment>
<evidence type="ECO:0000256" key="5">
    <source>
        <dbReference type="ARBA" id="ARBA00032523"/>
    </source>
</evidence>